<dbReference type="PANTHER" id="PTHR34301">
    <property type="entry name" value="DNA-BINDING PROTEIN-RELATED"/>
    <property type="match status" value="1"/>
</dbReference>
<feature type="domain" description="Orc1-like AAA ATPase" evidence="2">
    <location>
        <begin position="27"/>
        <end position="205"/>
    </location>
</feature>
<dbReference type="PANTHER" id="PTHR34301:SF8">
    <property type="entry name" value="ATPASE DOMAIN-CONTAINING PROTEIN"/>
    <property type="match status" value="1"/>
</dbReference>
<dbReference type="Pfam" id="PF13191">
    <property type="entry name" value="AAA_16"/>
    <property type="match status" value="1"/>
</dbReference>
<dbReference type="GO" id="GO:0005524">
    <property type="term" value="F:ATP binding"/>
    <property type="evidence" value="ECO:0007669"/>
    <property type="project" value="UniProtKB-KW"/>
</dbReference>
<dbReference type="Proteomes" id="UP001555826">
    <property type="component" value="Unassembled WGS sequence"/>
</dbReference>
<keyword evidence="3" id="KW-0067">ATP-binding</keyword>
<feature type="region of interest" description="Disordered" evidence="1">
    <location>
        <begin position="1"/>
        <end position="27"/>
    </location>
</feature>
<protein>
    <submittedName>
        <fullName evidence="3">ATP-binding protein</fullName>
    </submittedName>
</protein>
<evidence type="ECO:0000256" key="1">
    <source>
        <dbReference type="SAM" id="MobiDB-lite"/>
    </source>
</evidence>
<proteinExistence type="predicted"/>
<dbReference type="SUPFAM" id="SSF52540">
    <property type="entry name" value="P-loop containing nucleoside triphosphate hydrolases"/>
    <property type="match status" value="1"/>
</dbReference>
<dbReference type="InterPro" id="IPR027417">
    <property type="entry name" value="P-loop_NTPase"/>
</dbReference>
<feature type="compositionally biased region" description="Basic and acidic residues" evidence="1">
    <location>
        <begin position="1"/>
        <end position="11"/>
    </location>
</feature>
<gene>
    <name evidence="3" type="ORF">AB1207_11805</name>
</gene>
<evidence type="ECO:0000313" key="3">
    <source>
        <dbReference type="EMBL" id="MEW9265436.1"/>
    </source>
</evidence>
<keyword evidence="3" id="KW-0547">Nucleotide-binding</keyword>
<organism evidence="3 4">
    <name type="scientific">Kineococcus endophyticus</name>
    <dbReference type="NCBI Taxonomy" id="1181883"/>
    <lineage>
        <taxon>Bacteria</taxon>
        <taxon>Bacillati</taxon>
        <taxon>Actinomycetota</taxon>
        <taxon>Actinomycetes</taxon>
        <taxon>Kineosporiales</taxon>
        <taxon>Kineosporiaceae</taxon>
        <taxon>Kineococcus</taxon>
    </lineage>
</organism>
<keyword evidence="4" id="KW-1185">Reference proteome</keyword>
<reference evidence="3 4" key="1">
    <citation type="submission" date="2024-07" db="EMBL/GenBank/DDBJ databases">
        <authorList>
            <person name="Thanompreechachai J."/>
            <person name="Duangmal K."/>
        </authorList>
    </citation>
    <scope>NUCLEOTIDE SEQUENCE [LARGE SCALE GENOMIC DNA]</scope>
    <source>
        <strain evidence="3 4">KCTC 19886</strain>
    </source>
</reference>
<comment type="caution">
    <text evidence="3">The sequence shown here is derived from an EMBL/GenBank/DDBJ whole genome shotgun (WGS) entry which is preliminary data.</text>
</comment>
<dbReference type="Gene3D" id="3.40.50.300">
    <property type="entry name" value="P-loop containing nucleotide triphosphate hydrolases"/>
    <property type="match status" value="1"/>
</dbReference>
<evidence type="ECO:0000313" key="4">
    <source>
        <dbReference type="Proteomes" id="UP001555826"/>
    </source>
</evidence>
<evidence type="ECO:0000259" key="2">
    <source>
        <dbReference type="Pfam" id="PF13191"/>
    </source>
</evidence>
<sequence length="402" mass="43005">MQPEKGGRADQTRNPYTPGAGKPPPALVGRESELAAGRTVVDRTAQGRSATAPIFYGLRGVGKTVLLKALHTQADAAGWLTVEIEGKQEASEQQHTRRRLARGLVSAARRTVGRSTALTDTWRRALGTISSFSAAAGATGVEVSLGVDPSRGRGDTGDAEMDLEELVHDMVPALQESRTGLGIFVDEIQDLAPSALSALISVQHRAGQNGWPFHLYGAGLPNVPARLADVRSSAERFHFVQIGALSAADARAAFADPAAEEGVTYEPAALDRLVAASGGYPYFVQVFGDQAWRLAPGPDEIVLSDAAVAIAEATSVLDDSLFHSRWNRATPAQKTLMRAMAEDSGRSQIADLVTRLGKRKPSDLSVSRDGLIKKGLIYAPDRGLLQFTVPHMDDYIRRQHES</sequence>
<name>A0ABV3P735_9ACTN</name>
<dbReference type="EMBL" id="JBFNQN010000007">
    <property type="protein sequence ID" value="MEW9265436.1"/>
    <property type="molecule type" value="Genomic_DNA"/>
</dbReference>
<dbReference type="InterPro" id="IPR041664">
    <property type="entry name" value="AAA_16"/>
</dbReference>
<dbReference type="RefSeq" id="WP_367638632.1">
    <property type="nucleotide sequence ID" value="NZ_JBFNQN010000007.1"/>
</dbReference>
<accession>A0ABV3P735</accession>